<keyword evidence="3" id="KW-1185">Reference proteome</keyword>
<dbReference type="InterPro" id="IPR010359">
    <property type="entry name" value="IrrE_HExxH"/>
</dbReference>
<name>A0ABR7VPR8_VIRHA</name>
<reference evidence="2 3" key="1">
    <citation type="submission" date="2020-09" db="EMBL/GenBank/DDBJ databases">
        <title>Draft Genome Sequences of Oil-Oxidizing Bacteria Halomonas titanicae, Marinobacter lutaoensis, and Virgibacillus halodenitrificans Isolated from Highly Saline Environments.</title>
        <authorList>
            <person name="Grouzdev D.S."/>
            <person name="Sokolova D.S."/>
            <person name="Semenova E.M."/>
            <person name="Borzenkov I.A."/>
            <person name="Bidzhieva S.K."/>
            <person name="Poltaraus A.B."/>
            <person name="Nazina T.N."/>
        </authorList>
    </citation>
    <scope>NUCLEOTIDE SEQUENCE [LARGE SCALE GENOMIC DNA]</scope>
    <source>
        <strain evidence="2 3">VKM B-3472D</strain>
    </source>
</reference>
<comment type="caution">
    <text evidence="2">The sequence shown here is derived from an EMBL/GenBank/DDBJ whole genome shotgun (WGS) entry which is preliminary data.</text>
</comment>
<organism evidence="2 3">
    <name type="scientific">Virgibacillus halodenitrificans</name>
    <name type="common">Bacillus halodenitrificans</name>
    <dbReference type="NCBI Taxonomy" id="1482"/>
    <lineage>
        <taxon>Bacteria</taxon>
        <taxon>Bacillati</taxon>
        <taxon>Bacillota</taxon>
        <taxon>Bacilli</taxon>
        <taxon>Bacillales</taxon>
        <taxon>Bacillaceae</taxon>
        <taxon>Virgibacillus</taxon>
    </lineage>
</organism>
<proteinExistence type="predicted"/>
<sequence>MVITHLEEFINELYAMLRITEPKQLEIFDIAKKLGITVIYRKKNFKFDNEIILQPGTKQREWQKFGHELCHHLRHCGSQARMHPLFIDLQEYQATHFAYHFCVPSFMLKDIREPTTKLIMETFNVEQHFAERRLEMYKNKLLLEGRRNESSLIRI</sequence>
<accession>A0ABR7VPR8</accession>
<dbReference type="Proteomes" id="UP000621631">
    <property type="component" value="Unassembled WGS sequence"/>
</dbReference>
<evidence type="ECO:0000313" key="2">
    <source>
        <dbReference type="EMBL" id="MBD1223250.1"/>
    </source>
</evidence>
<dbReference type="Pfam" id="PF06114">
    <property type="entry name" value="Peptidase_M78"/>
    <property type="match status" value="1"/>
</dbReference>
<gene>
    <name evidence="2" type="ORF">IC602_11650</name>
</gene>
<protein>
    <submittedName>
        <fullName evidence="2">ImmA/IrrE family metallo-endopeptidase</fullName>
    </submittedName>
</protein>
<dbReference type="EMBL" id="JACWEZ010000006">
    <property type="protein sequence ID" value="MBD1223250.1"/>
    <property type="molecule type" value="Genomic_DNA"/>
</dbReference>
<evidence type="ECO:0000313" key="3">
    <source>
        <dbReference type="Proteomes" id="UP000621631"/>
    </source>
</evidence>
<evidence type="ECO:0000259" key="1">
    <source>
        <dbReference type="Pfam" id="PF06114"/>
    </source>
</evidence>
<feature type="domain" description="IrrE N-terminal-like" evidence="1">
    <location>
        <begin position="57"/>
        <end position="134"/>
    </location>
</feature>